<reference evidence="4" key="1">
    <citation type="submission" date="2006-10" db="EMBL/GenBank/DDBJ databases">
        <authorList>
            <person name="Amadeo P."/>
            <person name="Zhao Q."/>
            <person name="Wortman J."/>
            <person name="Fraser-Liggett C."/>
            <person name="Carlton J."/>
        </authorList>
    </citation>
    <scope>NUCLEOTIDE SEQUENCE</scope>
    <source>
        <strain evidence="4">G3</strain>
    </source>
</reference>
<dbReference type="SUPFAM" id="SSF48403">
    <property type="entry name" value="Ankyrin repeat"/>
    <property type="match status" value="1"/>
</dbReference>
<dbReference type="SMART" id="SM00248">
    <property type="entry name" value="ANK"/>
    <property type="match status" value="4"/>
</dbReference>
<dbReference type="STRING" id="5722.A2E0Z5"/>
<accession>A2E0Z5</accession>
<dbReference type="Proteomes" id="UP000001542">
    <property type="component" value="Unassembled WGS sequence"/>
</dbReference>
<evidence type="ECO:0000256" key="1">
    <source>
        <dbReference type="ARBA" id="ARBA00022737"/>
    </source>
</evidence>
<dbReference type="Gene3D" id="1.25.40.20">
    <property type="entry name" value="Ankyrin repeat-containing domain"/>
    <property type="match status" value="1"/>
</dbReference>
<dbReference type="PANTHER" id="PTHR24198">
    <property type="entry name" value="ANKYRIN REPEAT AND PROTEIN KINASE DOMAIN-CONTAINING PROTEIN"/>
    <property type="match status" value="1"/>
</dbReference>
<keyword evidence="5" id="KW-1185">Reference proteome</keyword>
<evidence type="ECO:0000313" key="4">
    <source>
        <dbReference type="EMBL" id="EAY13627.1"/>
    </source>
</evidence>
<name>A2E0Z5_TRIV3</name>
<evidence type="ECO:0000313" key="5">
    <source>
        <dbReference type="Proteomes" id="UP000001542"/>
    </source>
</evidence>
<gene>
    <name evidence="4" type="ORF">TVAG_387680</name>
</gene>
<dbReference type="InParanoid" id="A2E0Z5"/>
<dbReference type="AlphaFoldDB" id="A2E0Z5"/>
<dbReference type="PROSITE" id="PS50088">
    <property type="entry name" value="ANK_REPEAT"/>
    <property type="match status" value="1"/>
</dbReference>
<dbReference type="KEGG" id="tva:4771606"/>
<dbReference type="Pfam" id="PF12796">
    <property type="entry name" value="Ank_2"/>
    <property type="match status" value="1"/>
</dbReference>
<dbReference type="EMBL" id="DS113282">
    <property type="protein sequence ID" value="EAY13627.1"/>
    <property type="molecule type" value="Genomic_DNA"/>
</dbReference>
<reference evidence="4" key="2">
    <citation type="journal article" date="2007" name="Science">
        <title>Draft genome sequence of the sexually transmitted pathogen Trichomonas vaginalis.</title>
        <authorList>
            <person name="Carlton J.M."/>
            <person name="Hirt R.P."/>
            <person name="Silva J.C."/>
            <person name="Delcher A.L."/>
            <person name="Schatz M."/>
            <person name="Zhao Q."/>
            <person name="Wortman J.R."/>
            <person name="Bidwell S.L."/>
            <person name="Alsmark U.C.M."/>
            <person name="Besteiro S."/>
            <person name="Sicheritz-Ponten T."/>
            <person name="Noel C.J."/>
            <person name="Dacks J.B."/>
            <person name="Foster P.G."/>
            <person name="Simillion C."/>
            <person name="Van de Peer Y."/>
            <person name="Miranda-Saavedra D."/>
            <person name="Barton G.J."/>
            <person name="Westrop G.D."/>
            <person name="Mueller S."/>
            <person name="Dessi D."/>
            <person name="Fiori P.L."/>
            <person name="Ren Q."/>
            <person name="Paulsen I."/>
            <person name="Zhang H."/>
            <person name="Bastida-Corcuera F.D."/>
            <person name="Simoes-Barbosa A."/>
            <person name="Brown M.T."/>
            <person name="Hayes R.D."/>
            <person name="Mukherjee M."/>
            <person name="Okumura C.Y."/>
            <person name="Schneider R."/>
            <person name="Smith A.J."/>
            <person name="Vanacova S."/>
            <person name="Villalvazo M."/>
            <person name="Haas B.J."/>
            <person name="Pertea M."/>
            <person name="Feldblyum T.V."/>
            <person name="Utterback T.R."/>
            <person name="Shu C.L."/>
            <person name="Osoegawa K."/>
            <person name="de Jong P.J."/>
            <person name="Hrdy I."/>
            <person name="Horvathova L."/>
            <person name="Zubacova Z."/>
            <person name="Dolezal P."/>
            <person name="Malik S.B."/>
            <person name="Logsdon J.M. Jr."/>
            <person name="Henze K."/>
            <person name="Gupta A."/>
            <person name="Wang C.C."/>
            <person name="Dunne R.L."/>
            <person name="Upcroft J.A."/>
            <person name="Upcroft P."/>
            <person name="White O."/>
            <person name="Salzberg S.L."/>
            <person name="Tang P."/>
            <person name="Chiu C.-H."/>
            <person name="Lee Y.-S."/>
            <person name="Embley T.M."/>
            <person name="Coombs G.H."/>
            <person name="Mottram J.C."/>
            <person name="Tachezy J."/>
            <person name="Fraser-Liggett C.M."/>
            <person name="Johnson P.J."/>
        </authorList>
    </citation>
    <scope>NUCLEOTIDE SEQUENCE [LARGE SCALE GENOMIC DNA]</scope>
    <source>
        <strain evidence="4">G3</strain>
    </source>
</reference>
<evidence type="ECO:0000256" key="2">
    <source>
        <dbReference type="ARBA" id="ARBA00023043"/>
    </source>
</evidence>
<sequence>MRKENKEIFDYLVQIDLDVNELNEDNQTPLVYAVKLNMNYYVTCLLKHNADTSIPDDYGCTPLLCAVQNNNVTIAKAILEAGSPTSSSKYELSPLQVAIQHQFIPLVYLLIEYGANPNLNNGETYLLQESVKTNSIDIFKCLLASGATGKGFDPSELTSDFKICYDQWICPPLDDNFDKSDAEMMEKITNNCSTTFSEINEKIKFFSEKYLNVDFDKQLITPVLNMQNGIITSFAHLIKEMQSHGEKFVRTRRKLVSYQFEALSLNEKHHIEELFGEDESKWYSLLEISNSLMHSDMKYFDPSCISKIDSEMSRFSTRKDEVFGTRKQVDQSEMIKARQILALENVTLERYNNLAVNVLSSFREFKEIVFKVLNKAIDSLNSFKQTLVDIRQTSYDIVLNNTTDENEEKQDNDSRIEEICSQQCDKIQVDITFVEWQKEQFTSLSILLERAIRMTNF</sequence>
<dbReference type="VEuPathDB" id="TrichDB:TVAG_387680"/>
<dbReference type="eggNOG" id="KOG4177">
    <property type="taxonomic scope" value="Eukaryota"/>
</dbReference>
<dbReference type="InterPro" id="IPR036770">
    <property type="entry name" value="Ankyrin_rpt-contain_sf"/>
</dbReference>
<protein>
    <submittedName>
        <fullName evidence="4">Uncharacterized protein</fullName>
    </submittedName>
</protein>
<evidence type="ECO:0000256" key="3">
    <source>
        <dbReference type="PROSITE-ProRule" id="PRU00023"/>
    </source>
</evidence>
<organism evidence="4 5">
    <name type="scientific">Trichomonas vaginalis (strain ATCC PRA-98 / G3)</name>
    <dbReference type="NCBI Taxonomy" id="412133"/>
    <lineage>
        <taxon>Eukaryota</taxon>
        <taxon>Metamonada</taxon>
        <taxon>Parabasalia</taxon>
        <taxon>Trichomonadida</taxon>
        <taxon>Trichomonadidae</taxon>
        <taxon>Trichomonas</taxon>
    </lineage>
</organism>
<dbReference type="InterPro" id="IPR002110">
    <property type="entry name" value="Ankyrin_rpt"/>
</dbReference>
<keyword evidence="2 3" id="KW-0040">ANK repeat</keyword>
<dbReference type="OrthoDB" id="366390at2759"/>
<feature type="repeat" description="ANK" evidence="3">
    <location>
        <begin position="90"/>
        <end position="122"/>
    </location>
</feature>
<dbReference type="PANTHER" id="PTHR24198:SF165">
    <property type="entry name" value="ANKYRIN REPEAT-CONTAINING PROTEIN-RELATED"/>
    <property type="match status" value="1"/>
</dbReference>
<dbReference type="VEuPathDB" id="TrichDB:TVAGG3_0330110"/>
<dbReference type="RefSeq" id="XP_001325850.1">
    <property type="nucleotide sequence ID" value="XM_001325815.1"/>
</dbReference>
<proteinExistence type="predicted"/>
<keyword evidence="1" id="KW-0677">Repeat</keyword>
<dbReference type="SMR" id="A2E0Z5"/>